<keyword evidence="2" id="KW-1185">Reference proteome</keyword>
<dbReference type="SUPFAM" id="SSF52833">
    <property type="entry name" value="Thioredoxin-like"/>
    <property type="match status" value="1"/>
</dbReference>
<evidence type="ECO:0000313" key="2">
    <source>
        <dbReference type="Proteomes" id="UP000726737"/>
    </source>
</evidence>
<dbReference type="Pfam" id="PF03960">
    <property type="entry name" value="ArsC"/>
    <property type="match status" value="1"/>
</dbReference>
<organism evidence="1 2">
    <name type="scientific">Mortierella polycephala</name>
    <dbReference type="NCBI Taxonomy" id="41804"/>
    <lineage>
        <taxon>Eukaryota</taxon>
        <taxon>Fungi</taxon>
        <taxon>Fungi incertae sedis</taxon>
        <taxon>Mucoromycota</taxon>
        <taxon>Mortierellomycotina</taxon>
        <taxon>Mortierellomycetes</taxon>
        <taxon>Mortierellales</taxon>
        <taxon>Mortierellaceae</taxon>
        <taxon>Mortierella</taxon>
    </lineage>
</organism>
<name>A0A9P6TUB9_9FUNG</name>
<dbReference type="PROSITE" id="PS51353">
    <property type="entry name" value="ARSC"/>
    <property type="match status" value="1"/>
</dbReference>
<reference evidence="1" key="1">
    <citation type="journal article" date="2020" name="Fungal Divers.">
        <title>Resolving the Mortierellaceae phylogeny through synthesis of multi-gene phylogenetics and phylogenomics.</title>
        <authorList>
            <person name="Vandepol N."/>
            <person name="Liber J."/>
            <person name="Desiro A."/>
            <person name="Na H."/>
            <person name="Kennedy M."/>
            <person name="Barry K."/>
            <person name="Grigoriev I.V."/>
            <person name="Miller A.N."/>
            <person name="O'Donnell K."/>
            <person name="Stajich J.E."/>
            <person name="Bonito G."/>
        </authorList>
    </citation>
    <scope>NUCLEOTIDE SEQUENCE</scope>
    <source>
        <strain evidence="1">KOD948</strain>
    </source>
</reference>
<dbReference type="PANTHER" id="PTHR30041">
    <property type="entry name" value="ARSENATE REDUCTASE"/>
    <property type="match status" value="1"/>
</dbReference>
<protein>
    <recommendedName>
        <fullName evidence="3">Arsenate reductase</fullName>
    </recommendedName>
</protein>
<comment type="caution">
    <text evidence="1">The sequence shown here is derived from an EMBL/GenBank/DDBJ whole genome shotgun (WGS) entry which is preliminary data.</text>
</comment>
<dbReference type="OrthoDB" id="59229at2759"/>
<evidence type="ECO:0008006" key="3">
    <source>
        <dbReference type="Google" id="ProtNLM"/>
    </source>
</evidence>
<dbReference type="AlphaFoldDB" id="A0A9P6TUB9"/>
<proteinExistence type="predicted"/>
<dbReference type="PANTHER" id="PTHR30041:SF4">
    <property type="entry name" value="ARSENATE REDUCTASE"/>
    <property type="match status" value="1"/>
</dbReference>
<gene>
    <name evidence="1" type="ORF">BG011_001092</name>
</gene>
<accession>A0A9P6TUB9</accession>
<evidence type="ECO:0000313" key="1">
    <source>
        <dbReference type="EMBL" id="KAG0247674.1"/>
    </source>
</evidence>
<dbReference type="Gene3D" id="3.40.30.10">
    <property type="entry name" value="Glutaredoxin"/>
    <property type="match status" value="1"/>
</dbReference>
<dbReference type="InterPro" id="IPR006660">
    <property type="entry name" value="Arsenate_reductase-like"/>
</dbReference>
<dbReference type="InterPro" id="IPR036249">
    <property type="entry name" value="Thioredoxin-like_sf"/>
</dbReference>
<sequence length="128" mass="14519">MASLTLYHNPHCGTCKTATPILEAEAARKGIKLEKVEFLHHPLTDPQIEHILAFLGAKDHNKTDAEREQIMQTFLRKDAPKVKSVNEVLEVLRNDPGLMQRPIVVNWAKEKAMICRPAELVLEMTKDL</sequence>
<dbReference type="EMBL" id="JAAAJA010001266">
    <property type="protein sequence ID" value="KAG0247674.1"/>
    <property type="molecule type" value="Genomic_DNA"/>
</dbReference>
<dbReference type="Proteomes" id="UP000726737">
    <property type="component" value="Unassembled WGS sequence"/>
</dbReference>